<dbReference type="AlphaFoldDB" id="A0A4C1Z5C6"/>
<dbReference type="EMBL" id="BGZK01001531">
    <property type="protein sequence ID" value="GBP81805.1"/>
    <property type="molecule type" value="Genomic_DNA"/>
</dbReference>
<keyword evidence="2" id="KW-1185">Reference proteome</keyword>
<dbReference type="Proteomes" id="UP000299102">
    <property type="component" value="Unassembled WGS sequence"/>
</dbReference>
<name>A0A4C1Z5C6_EUMVA</name>
<gene>
    <name evidence="1" type="ORF">EVAR_64506_1</name>
</gene>
<organism evidence="1 2">
    <name type="scientific">Eumeta variegata</name>
    <name type="common">Bagworm moth</name>
    <name type="synonym">Eumeta japonica</name>
    <dbReference type="NCBI Taxonomy" id="151549"/>
    <lineage>
        <taxon>Eukaryota</taxon>
        <taxon>Metazoa</taxon>
        <taxon>Ecdysozoa</taxon>
        <taxon>Arthropoda</taxon>
        <taxon>Hexapoda</taxon>
        <taxon>Insecta</taxon>
        <taxon>Pterygota</taxon>
        <taxon>Neoptera</taxon>
        <taxon>Endopterygota</taxon>
        <taxon>Lepidoptera</taxon>
        <taxon>Glossata</taxon>
        <taxon>Ditrysia</taxon>
        <taxon>Tineoidea</taxon>
        <taxon>Psychidae</taxon>
        <taxon>Oiketicinae</taxon>
        <taxon>Eumeta</taxon>
    </lineage>
</organism>
<reference evidence="1 2" key="1">
    <citation type="journal article" date="2019" name="Commun. Biol.">
        <title>The bagworm genome reveals a unique fibroin gene that provides high tensile strength.</title>
        <authorList>
            <person name="Kono N."/>
            <person name="Nakamura H."/>
            <person name="Ohtoshi R."/>
            <person name="Tomita M."/>
            <person name="Numata K."/>
            <person name="Arakawa K."/>
        </authorList>
    </citation>
    <scope>NUCLEOTIDE SEQUENCE [LARGE SCALE GENOMIC DNA]</scope>
</reference>
<proteinExistence type="predicted"/>
<accession>A0A4C1Z5C6</accession>
<comment type="caution">
    <text evidence="1">The sequence shown here is derived from an EMBL/GenBank/DDBJ whole genome shotgun (WGS) entry which is preliminary data.</text>
</comment>
<protein>
    <submittedName>
        <fullName evidence="1">Uncharacterized protein</fullName>
    </submittedName>
</protein>
<evidence type="ECO:0000313" key="1">
    <source>
        <dbReference type="EMBL" id="GBP81805.1"/>
    </source>
</evidence>
<sequence>MVYEHYTRVEEEFRNYMANTSPTPHLGRLISIARGIPQNSAPSQKEGPGTRRYLDNCAETATKEGDGGHKQSIQWGTEKWSLLRGLEQGRAVWIPYQTLDHAAAHTGATSVASMTLGSPSVRDELWTIHGGCVLEHGESLRQRCAICSPPDSSRHSQLKKWEEDVPLAFYAGDSAYFASARRADLAA</sequence>
<evidence type="ECO:0000313" key="2">
    <source>
        <dbReference type="Proteomes" id="UP000299102"/>
    </source>
</evidence>